<evidence type="ECO:0000256" key="4">
    <source>
        <dbReference type="ARBA" id="ARBA00023128"/>
    </source>
</evidence>
<dbReference type="PANTHER" id="PTHR13675:SF0">
    <property type="entry name" value="LYR MOTIF-CONTAINING PROTEIN 2"/>
    <property type="match status" value="1"/>
</dbReference>
<evidence type="ECO:0000256" key="2">
    <source>
        <dbReference type="ARBA" id="ARBA00009508"/>
    </source>
</evidence>
<evidence type="ECO:0000259" key="7">
    <source>
        <dbReference type="Pfam" id="PF05347"/>
    </source>
</evidence>
<evidence type="ECO:0000256" key="3">
    <source>
        <dbReference type="ARBA" id="ARBA00022946"/>
    </source>
</evidence>
<feature type="domain" description="Complex 1 LYR protein" evidence="7">
    <location>
        <begin position="39"/>
        <end position="96"/>
    </location>
</feature>
<dbReference type="Pfam" id="PF05347">
    <property type="entry name" value="Complex1_LYR"/>
    <property type="match status" value="1"/>
</dbReference>
<keyword evidence="3" id="KW-0809">Transit peptide</keyword>
<gene>
    <name evidence="8" type="ORF">BU23DRAFT_462800</name>
</gene>
<evidence type="ECO:0000313" key="9">
    <source>
        <dbReference type="Proteomes" id="UP000800036"/>
    </source>
</evidence>
<keyword evidence="4" id="KW-0496">Mitochondrion</keyword>
<dbReference type="OrthoDB" id="74240at2759"/>
<keyword evidence="9" id="KW-1185">Reference proteome</keyword>
<reference evidence="8" key="1">
    <citation type="journal article" date="2020" name="Stud. Mycol.">
        <title>101 Dothideomycetes genomes: a test case for predicting lifestyles and emergence of pathogens.</title>
        <authorList>
            <person name="Haridas S."/>
            <person name="Albert R."/>
            <person name="Binder M."/>
            <person name="Bloem J."/>
            <person name="Labutti K."/>
            <person name="Salamov A."/>
            <person name="Andreopoulos B."/>
            <person name="Baker S."/>
            <person name="Barry K."/>
            <person name="Bills G."/>
            <person name="Bluhm B."/>
            <person name="Cannon C."/>
            <person name="Castanera R."/>
            <person name="Culley D."/>
            <person name="Daum C."/>
            <person name="Ezra D."/>
            <person name="Gonzalez J."/>
            <person name="Henrissat B."/>
            <person name="Kuo A."/>
            <person name="Liang C."/>
            <person name="Lipzen A."/>
            <person name="Lutzoni F."/>
            <person name="Magnuson J."/>
            <person name="Mondo S."/>
            <person name="Nolan M."/>
            <person name="Ohm R."/>
            <person name="Pangilinan J."/>
            <person name="Park H.-J."/>
            <person name="Ramirez L."/>
            <person name="Alfaro M."/>
            <person name="Sun H."/>
            <person name="Tritt A."/>
            <person name="Yoshinaga Y."/>
            <person name="Zwiers L.-H."/>
            <person name="Turgeon B."/>
            <person name="Goodwin S."/>
            <person name="Spatafora J."/>
            <person name="Crous P."/>
            <person name="Grigoriev I."/>
        </authorList>
    </citation>
    <scope>NUCLEOTIDE SEQUENCE</scope>
    <source>
        <strain evidence="8">CBS 107.79</strain>
    </source>
</reference>
<dbReference type="GO" id="GO:0005739">
    <property type="term" value="C:mitochondrion"/>
    <property type="evidence" value="ECO:0007669"/>
    <property type="project" value="UniProtKB-SubCell"/>
</dbReference>
<evidence type="ECO:0000256" key="1">
    <source>
        <dbReference type="ARBA" id="ARBA00004173"/>
    </source>
</evidence>
<accession>A0A6A5VBC3</accession>
<organism evidence="8 9">
    <name type="scientific">Bimuria novae-zelandiae CBS 107.79</name>
    <dbReference type="NCBI Taxonomy" id="1447943"/>
    <lineage>
        <taxon>Eukaryota</taxon>
        <taxon>Fungi</taxon>
        <taxon>Dikarya</taxon>
        <taxon>Ascomycota</taxon>
        <taxon>Pezizomycotina</taxon>
        <taxon>Dothideomycetes</taxon>
        <taxon>Pleosporomycetidae</taxon>
        <taxon>Pleosporales</taxon>
        <taxon>Massarineae</taxon>
        <taxon>Didymosphaeriaceae</taxon>
        <taxon>Bimuria</taxon>
    </lineage>
</organism>
<evidence type="ECO:0000256" key="5">
    <source>
        <dbReference type="ARBA" id="ARBA00026235"/>
    </source>
</evidence>
<sequence length="111" mass="12630">MTATALIKRTYATVLRTNSSRLRSRGKSPLGLDHFIQRQRALALWRDIVRSTASISEPGIRQEMVQFARSEFEKHRHVTDLSHIRYLISTGKTQFDTMKGTLINSGVLTEA</sequence>
<comment type="function">
    <text evidence="6">Involved in efficient integration of the N-module into mitochondrial respiratory chain complex I.</text>
</comment>
<name>A0A6A5VBC3_9PLEO</name>
<protein>
    <recommendedName>
        <fullName evidence="5">LYR motif-containing protein 2</fullName>
    </recommendedName>
</protein>
<dbReference type="AlphaFoldDB" id="A0A6A5VBC3"/>
<evidence type="ECO:0000256" key="6">
    <source>
        <dbReference type="ARBA" id="ARBA00044735"/>
    </source>
</evidence>
<dbReference type="CDD" id="cd20262">
    <property type="entry name" value="Complex1_LYR_LYRM2"/>
    <property type="match status" value="1"/>
</dbReference>
<comment type="similarity">
    <text evidence="2">Belongs to the complex I LYR family.</text>
</comment>
<dbReference type="PANTHER" id="PTHR13675">
    <property type="entry name" value="LYR MOTIF-CONTAINING PROTEIN 2"/>
    <property type="match status" value="1"/>
</dbReference>
<evidence type="ECO:0000313" key="8">
    <source>
        <dbReference type="EMBL" id="KAF1973990.1"/>
    </source>
</evidence>
<dbReference type="EMBL" id="ML976677">
    <property type="protein sequence ID" value="KAF1973990.1"/>
    <property type="molecule type" value="Genomic_DNA"/>
</dbReference>
<dbReference type="InterPro" id="IPR008011">
    <property type="entry name" value="Complex1_LYR_dom"/>
</dbReference>
<comment type="subcellular location">
    <subcellularLocation>
        <location evidence="1">Mitochondrion</location>
    </subcellularLocation>
</comment>
<dbReference type="Proteomes" id="UP000800036">
    <property type="component" value="Unassembled WGS sequence"/>
</dbReference>
<proteinExistence type="inferred from homology"/>
<dbReference type="InterPro" id="IPR045293">
    <property type="entry name" value="Complex1_LYR_LYRM2"/>
</dbReference>